<sequence>MARTVKEHEYNARRNEILDAAQRLVTTIGYEQMSIQHVLDALQISKGAFYHYFGSKHALMEALAERQLDEAEQRLLPIVRDPELSALAKFNHFFAAGNSWKLEQKDFLLELMRVWYADSNVIIRYKVRMAALRVLAPLLAEIARQGVAEGTLNAAFPDQVGLILISLAYDFGDLLTEHLLAREPAAVKVQRLEQTLAVYADAIERVLGTAPGALTIADAGVLRAWAAATSEDAEDMVVENTTGGTNGAHSG</sequence>
<dbReference type="InterPro" id="IPR001647">
    <property type="entry name" value="HTH_TetR"/>
</dbReference>
<dbReference type="PRINTS" id="PR00455">
    <property type="entry name" value="HTHTETR"/>
</dbReference>
<comment type="caution">
    <text evidence="4">The sequence shown here is derived from an EMBL/GenBank/DDBJ whole genome shotgun (WGS) entry which is preliminary data.</text>
</comment>
<accession>A0A0P9D522</accession>
<dbReference type="InterPro" id="IPR009057">
    <property type="entry name" value="Homeodomain-like_sf"/>
</dbReference>
<dbReference type="PANTHER" id="PTHR43479:SF11">
    <property type="entry name" value="ACREF_ENVCD OPERON REPRESSOR-RELATED"/>
    <property type="match status" value="1"/>
</dbReference>
<gene>
    <name evidence="4" type="ORF">SE17_28175</name>
</gene>
<protein>
    <recommendedName>
        <fullName evidence="3">HTH tetR-type domain-containing protein</fullName>
    </recommendedName>
</protein>
<dbReference type="GO" id="GO:0003677">
    <property type="term" value="F:DNA binding"/>
    <property type="evidence" value="ECO:0007669"/>
    <property type="project" value="UniProtKB-UniRule"/>
</dbReference>
<dbReference type="Gene3D" id="1.10.357.10">
    <property type="entry name" value="Tetracycline Repressor, domain 2"/>
    <property type="match status" value="1"/>
</dbReference>
<organism evidence="4 5">
    <name type="scientific">Kouleothrix aurantiaca</name>
    <dbReference type="NCBI Taxonomy" id="186479"/>
    <lineage>
        <taxon>Bacteria</taxon>
        <taxon>Bacillati</taxon>
        <taxon>Chloroflexota</taxon>
        <taxon>Chloroflexia</taxon>
        <taxon>Chloroflexales</taxon>
        <taxon>Roseiflexineae</taxon>
        <taxon>Roseiflexaceae</taxon>
        <taxon>Kouleothrix</taxon>
    </lineage>
</organism>
<dbReference type="SUPFAM" id="SSF46689">
    <property type="entry name" value="Homeodomain-like"/>
    <property type="match status" value="1"/>
</dbReference>
<evidence type="ECO:0000256" key="2">
    <source>
        <dbReference type="PROSITE-ProRule" id="PRU00335"/>
    </source>
</evidence>
<keyword evidence="5" id="KW-1185">Reference proteome</keyword>
<dbReference type="Pfam" id="PF00440">
    <property type="entry name" value="TetR_N"/>
    <property type="match status" value="1"/>
</dbReference>
<evidence type="ECO:0000259" key="3">
    <source>
        <dbReference type="PROSITE" id="PS50977"/>
    </source>
</evidence>
<proteinExistence type="predicted"/>
<feature type="DNA-binding region" description="H-T-H motif" evidence="2">
    <location>
        <begin position="34"/>
        <end position="53"/>
    </location>
</feature>
<dbReference type="PANTHER" id="PTHR43479">
    <property type="entry name" value="ACREF/ENVCD OPERON REPRESSOR-RELATED"/>
    <property type="match status" value="1"/>
</dbReference>
<dbReference type="PROSITE" id="PS50977">
    <property type="entry name" value="HTH_TETR_2"/>
    <property type="match status" value="1"/>
</dbReference>
<dbReference type="Proteomes" id="UP000050509">
    <property type="component" value="Unassembled WGS sequence"/>
</dbReference>
<name>A0A0P9D522_9CHLR</name>
<dbReference type="InterPro" id="IPR050624">
    <property type="entry name" value="HTH-type_Tx_Regulator"/>
</dbReference>
<dbReference type="InterPro" id="IPR023772">
    <property type="entry name" value="DNA-bd_HTH_TetR-type_CS"/>
</dbReference>
<evidence type="ECO:0000313" key="5">
    <source>
        <dbReference type="Proteomes" id="UP000050509"/>
    </source>
</evidence>
<evidence type="ECO:0000256" key="1">
    <source>
        <dbReference type="ARBA" id="ARBA00023125"/>
    </source>
</evidence>
<dbReference type="PROSITE" id="PS01081">
    <property type="entry name" value="HTH_TETR_1"/>
    <property type="match status" value="1"/>
</dbReference>
<keyword evidence="1 2" id="KW-0238">DNA-binding</keyword>
<dbReference type="AlphaFoldDB" id="A0A0P9D522"/>
<dbReference type="EMBL" id="LJCR01001508">
    <property type="protein sequence ID" value="KPV50231.1"/>
    <property type="molecule type" value="Genomic_DNA"/>
</dbReference>
<reference evidence="4 5" key="1">
    <citation type="submission" date="2015-09" db="EMBL/GenBank/DDBJ databases">
        <title>Draft genome sequence of Kouleothrix aurantiaca JCM 19913.</title>
        <authorList>
            <person name="Hemp J."/>
        </authorList>
    </citation>
    <scope>NUCLEOTIDE SEQUENCE [LARGE SCALE GENOMIC DNA]</scope>
    <source>
        <strain evidence="4 5">COM-B</strain>
    </source>
</reference>
<evidence type="ECO:0000313" key="4">
    <source>
        <dbReference type="EMBL" id="KPV50231.1"/>
    </source>
</evidence>
<feature type="domain" description="HTH tetR-type" evidence="3">
    <location>
        <begin position="11"/>
        <end position="71"/>
    </location>
</feature>